<dbReference type="KEGG" id="edi:EDI_187110"/>
<dbReference type="OrthoDB" id="27085at2759"/>
<protein>
    <submittedName>
        <fullName evidence="6">Protein serine/threonine kinase, putative</fullName>
        <ecNumber evidence="6">2.7.11.25</ecNumber>
        <ecNumber evidence="6">3.4.21.75</ecNumber>
    </submittedName>
</protein>
<dbReference type="InterPro" id="IPR011009">
    <property type="entry name" value="Kinase-like_dom_sf"/>
</dbReference>
<dbReference type="GO" id="GO:0004252">
    <property type="term" value="F:serine-type endopeptidase activity"/>
    <property type="evidence" value="ECO:0007669"/>
    <property type="project" value="UniProtKB-EC"/>
</dbReference>
<dbReference type="Pfam" id="PF00069">
    <property type="entry name" value="Pkinase"/>
    <property type="match status" value="1"/>
</dbReference>
<dbReference type="InterPro" id="IPR008271">
    <property type="entry name" value="Ser/Thr_kinase_AS"/>
</dbReference>
<dbReference type="RefSeq" id="XP_001739626.1">
    <property type="nucleotide sequence ID" value="XM_001739574.1"/>
</dbReference>
<dbReference type="EC" id="2.7.11.25" evidence="6"/>
<name>B0ENA6_ENTDS</name>
<evidence type="ECO:0000256" key="2">
    <source>
        <dbReference type="ARBA" id="ARBA00022840"/>
    </source>
</evidence>
<dbReference type="SUPFAM" id="SSF57184">
    <property type="entry name" value="Growth factor receptor domain"/>
    <property type="match status" value="3"/>
</dbReference>
<dbReference type="SMART" id="SM00220">
    <property type="entry name" value="S_TKc"/>
    <property type="match status" value="1"/>
</dbReference>
<dbReference type="PANTHER" id="PTHR45756:SF1">
    <property type="entry name" value="PROTEIN KINASE DOMAIN CONTAINING PROTEIN"/>
    <property type="match status" value="1"/>
</dbReference>
<dbReference type="InterPro" id="IPR000719">
    <property type="entry name" value="Prot_kinase_dom"/>
</dbReference>
<keyword evidence="6" id="KW-0418">Kinase</keyword>
<keyword evidence="1 3" id="KW-0547">Nucleotide-binding</keyword>
<dbReference type="GeneID" id="5884765"/>
<keyword evidence="6" id="KW-0378">Hydrolase</keyword>
<dbReference type="VEuPathDB" id="AmoebaDB:EDI_187110"/>
<sequence>MDCHEFKQLDNCDLISVNNSTFTIDTLCLNETKKLPPINLENLSTLIIEEGSFQYISSILIKENSFITIQGTLNISNNKLLQLGSNVVLSINGSIILNSIFFNMNNQNIILNEGGHFIINHSNVSFFNTKITSITNGFFNIQEHCSLTFLDTSISILQINILSSSIINLTKSSLNSISLTLFNESSLQIYQSTFITSKITLKDYSQIILEESKFQIIFLHLFDYSTFSSDIYSIISQIQELNLSGKSILKINNGILSDIELILLFGESQLIVNDCDFNAKIIQLYDKSQIIFSGISQLNNNFPSTTIHFFLFNSSKIQLQNNTSGYIGSIQQFNTSLFYISDNVVISSLYDDPFTIDMYGNSMFLFYGLSHLSLTNLTLHNYSSMYFYDNYFFEVKQINTYDYSNIILFDDGMLIPHILVLTNHSTIILNGECWIIAHSILLKDSSSFFQNFKSYVLSTSFINIIGSSSWYLQEDSFFSCEQFSMTNTTYLHFNTSKKLQIQGNFDCKEECYSISLKDFCIINITRTVEETVIFEKIEKEVYLGNDIIILNEYEECTNLIFDEYKGFQNNKNPYVVLLSNGKILRYCPNKINIKMKCIMNGTEWMNEYDIKYLISKNLKYSFTQKYCPCSGNNCYISSLNDKININNGDINVNFIDKKVNLIMNSNLYQQTIHGFIGTVTFPNKITIYPLCEVIGKNGFVSINRNLFKYEIDCSSDDNSNELTRKQEFQSLIFKMNDQTIEIKSKYGIILYYKDNFNILKNYNIQGSIPIIIKTYNGMIYQNTNEICDFGIYENNNFNCLRKKIIQCDSGYYYDSNKCKKCTIDNCKYCTSSNCLLCNDNYQLKDNKCIFINSSICLRFINNHCSYCSFGGVINGQCSKCEIEHCVDCYEGKCYRCEDSFDGILENNQCIKKEHIEYKSTTSVISCSNTHFLNKNICENCNSISSKIEICENNRILKCRDDLLMNENGSCISIVNGIVEKNGIIKCNDGFSLVQGICVNTQENCEEMVNGKCLECKYSYGKYISTTQTINCNNKVNHCQVQSKFGCQRCDNGYFLEKGICSICDEKCLTCINDSKNCLSCKEGYFIDNYQCRDNIEMKESCKLYTATGKCVKCHDKYYIYEFGCFPCKEECEKCTNDQNCIECNSTMYMNQNNQCKFRNEIQGCKNNITSKGCDKCEDGYYLIFNECFKCSTHCKKCKNIENCQICENNYILNSLTLNCISINLVSHCIKTEDSKCSHCSFGYKLNENKEGCIYHVIWWIVLLEIIIALFILIIIISIVCVITKIFIYNVLLKQKSIIMNIKKLKIKMIVHATSDIMISTESIQFNTLNNLLNVDTINNTSFYIGNISNSTKEIIINCPFINDYKYQVKTYPECINLKPNKCCHVKISILPYCTCFINDSISLYEVNNLNKKKLIYKLPIKVQTELSPKLDIADVIEQKIIGEGRFGIISKGNYKGNIVAIKRLKEFSFNTETLLNTNFKKEVEMLYKIRCDYIVHFYGAFCFDFNKSIIMEYAPYGSLRNLIIKKNSNIQFHKYSKIKFIIDAAKGIQYLHNNGILHRDIKPENILIMSLDTINVSVCAKLTDFGSARNINMLQTNMTFTTGVGTPVFMAPEILLLQKYKKPADIYAFAITIYEVMKWGPAYDNSDGLFEYPWQIAEFVVSGKRLTKPKTMEDNIFLIISKCWDNDPQKRLDISTLIELLTNV</sequence>
<organism evidence="7">
    <name type="scientific">Entamoeba dispar (strain ATCC PRA-260 / SAW760)</name>
    <dbReference type="NCBI Taxonomy" id="370354"/>
    <lineage>
        <taxon>Eukaryota</taxon>
        <taxon>Amoebozoa</taxon>
        <taxon>Evosea</taxon>
        <taxon>Archamoebae</taxon>
        <taxon>Mastigamoebida</taxon>
        <taxon>Entamoebidae</taxon>
        <taxon>Entamoeba</taxon>
    </lineage>
</organism>
<keyword evidence="7" id="KW-1185">Reference proteome</keyword>
<dbReference type="InterPro" id="IPR053215">
    <property type="entry name" value="TKL_Ser/Thr_kinase"/>
</dbReference>
<feature type="binding site" evidence="3">
    <location>
        <position position="1462"/>
    </location>
    <ligand>
        <name>ATP</name>
        <dbReference type="ChEBI" id="CHEBI:30616"/>
    </ligand>
</feature>
<reference evidence="7" key="1">
    <citation type="submission" date="2007-12" db="EMBL/GenBank/DDBJ databases">
        <title>Annotation of Entamoeba dispar SAW760.</title>
        <authorList>
            <person name="Lorenzi H."/>
            <person name="Inman J."/>
            <person name="Schobel S."/>
            <person name="Amedeo P."/>
            <person name="Caler E."/>
        </authorList>
    </citation>
    <scope>NUCLEOTIDE SEQUENCE [LARGE SCALE GENOMIC DNA]</scope>
    <source>
        <strain evidence="7">ATCC PRA-260 / SAW760</strain>
    </source>
</reference>
<dbReference type="OMA" id="CNNKVNH"/>
<dbReference type="Gene3D" id="1.10.510.10">
    <property type="entry name" value="Transferase(Phosphotransferase) domain 1"/>
    <property type="match status" value="1"/>
</dbReference>
<dbReference type="InterPro" id="IPR006212">
    <property type="entry name" value="Furin_repeat"/>
</dbReference>
<evidence type="ECO:0000313" key="7">
    <source>
        <dbReference type="Proteomes" id="UP000008076"/>
    </source>
</evidence>
<dbReference type="Gene3D" id="3.30.200.20">
    <property type="entry name" value="Phosphorylase Kinase, domain 1"/>
    <property type="match status" value="1"/>
</dbReference>
<keyword evidence="4" id="KW-1133">Transmembrane helix</keyword>
<dbReference type="InterPro" id="IPR017441">
    <property type="entry name" value="Protein_kinase_ATP_BS"/>
</dbReference>
<keyword evidence="4" id="KW-0812">Transmembrane</keyword>
<dbReference type="PROSITE" id="PS00107">
    <property type="entry name" value="PROTEIN_KINASE_ATP"/>
    <property type="match status" value="1"/>
</dbReference>
<feature type="domain" description="Protein kinase" evidence="5">
    <location>
        <begin position="1435"/>
        <end position="1704"/>
    </location>
</feature>
<dbReference type="Gene3D" id="2.10.220.10">
    <property type="entry name" value="Hormone Receptor, Insulin-like Growth Factor Receptor 1, Chain A, domain 2"/>
    <property type="match status" value="2"/>
</dbReference>
<dbReference type="InterPro" id="IPR009030">
    <property type="entry name" value="Growth_fac_rcpt_cys_sf"/>
</dbReference>
<evidence type="ECO:0000259" key="5">
    <source>
        <dbReference type="PROSITE" id="PS50011"/>
    </source>
</evidence>
<keyword evidence="6" id="KW-0808">Transferase</keyword>
<gene>
    <name evidence="6" type="ORF">EDI_187110</name>
</gene>
<dbReference type="Proteomes" id="UP000008076">
    <property type="component" value="Unassembled WGS sequence"/>
</dbReference>
<dbReference type="eggNOG" id="KOG0192">
    <property type="taxonomic scope" value="Eukaryota"/>
</dbReference>
<dbReference type="PANTHER" id="PTHR45756">
    <property type="entry name" value="PALMITOYLTRANSFERASE"/>
    <property type="match status" value="1"/>
</dbReference>
<dbReference type="GO" id="GO:0005524">
    <property type="term" value="F:ATP binding"/>
    <property type="evidence" value="ECO:0007669"/>
    <property type="project" value="UniProtKB-UniRule"/>
</dbReference>
<evidence type="ECO:0000256" key="3">
    <source>
        <dbReference type="PROSITE-ProRule" id="PRU10141"/>
    </source>
</evidence>
<evidence type="ECO:0000256" key="1">
    <source>
        <dbReference type="ARBA" id="ARBA00022741"/>
    </source>
</evidence>
<dbReference type="EC" id="3.4.21.75" evidence="6"/>
<feature type="transmembrane region" description="Helical" evidence="4">
    <location>
        <begin position="1256"/>
        <end position="1287"/>
    </location>
</feature>
<evidence type="ECO:0000313" key="6">
    <source>
        <dbReference type="EMBL" id="EDR23983.1"/>
    </source>
</evidence>
<dbReference type="PROSITE" id="PS50011">
    <property type="entry name" value="PROTEIN_KINASE_DOM"/>
    <property type="match status" value="1"/>
</dbReference>
<dbReference type="SUPFAM" id="SSF56112">
    <property type="entry name" value="Protein kinase-like (PK-like)"/>
    <property type="match status" value="1"/>
</dbReference>
<dbReference type="EMBL" id="DS550068">
    <property type="protein sequence ID" value="EDR23983.1"/>
    <property type="molecule type" value="Genomic_DNA"/>
</dbReference>
<keyword evidence="4" id="KW-0472">Membrane</keyword>
<dbReference type="GO" id="GO:0004709">
    <property type="term" value="F:MAP kinase kinase kinase activity"/>
    <property type="evidence" value="ECO:0007669"/>
    <property type="project" value="UniProtKB-EC"/>
</dbReference>
<proteinExistence type="predicted"/>
<dbReference type="PROSITE" id="PS00108">
    <property type="entry name" value="PROTEIN_KINASE_ST"/>
    <property type="match status" value="1"/>
</dbReference>
<accession>B0ENA6</accession>
<evidence type="ECO:0000256" key="4">
    <source>
        <dbReference type="SAM" id="Phobius"/>
    </source>
</evidence>
<keyword evidence="2 3" id="KW-0067">ATP-binding</keyword>
<dbReference type="SMART" id="SM00261">
    <property type="entry name" value="FU"/>
    <property type="match status" value="4"/>
</dbReference>